<dbReference type="InterPro" id="IPR010982">
    <property type="entry name" value="Lambda_DNA-bd_dom_sf"/>
</dbReference>
<dbReference type="PROSITE" id="PS50943">
    <property type="entry name" value="HTH_CROC1"/>
    <property type="match status" value="1"/>
</dbReference>
<dbReference type="AlphaFoldDB" id="A0A6B3BTG8"/>
<accession>A0A6B3BTG8</accession>
<organism evidence="2">
    <name type="scientific">Streptomyces sp. SID12501</name>
    <dbReference type="NCBI Taxonomy" id="2706042"/>
    <lineage>
        <taxon>Bacteria</taxon>
        <taxon>Bacillati</taxon>
        <taxon>Actinomycetota</taxon>
        <taxon>Actinomycetes</taxon>
        <taxon>Kitasatosporales</taxon>
        <taxon>Streptomycetaceae</taxon>
        <taxon>Streptomyces</taxon>
    </lineage>
</organism>
<dbReference type="SUPFAM" id="SSF47413">
    <property type="entry name" value="lambda repressor-like DNA-binding domains"/>
    <property type="match status" value="1"/>
</dbReference>
<feature type="domain" description="HTH cro/C1-type" evidence="1">
    <location>
        <begin position="41"/>
        <end position="96"/>
    </location>
</feature>
<evidence type="ECO:0000259" key="1">
    <source>
        <dbReference type="PROSITE" id="PS50943"/>
    </source>
</evidence>
<evidence type="ECO:0000313" key="2">
    <source>
        <dbReference type="EMBL" id="NEC87619.1"/>
    </source>
</evidence>
<dbReference type="Pfam" id="PF01381">
    <property type="entry name" value="HTH_3"/>
    <property type="match status" value="1"/>
</dbReference>
<dbReference type="SMART" id="SM00530">
    <property type="entry name" value="HTH_XRE"/>
    <property type="match status" value="1"/>
</dbReference>
<dbReference type="EMBL" id="JAAGLU010000013">
    <property type="protein sequence ID" value="NEC87619.1"/>
    <property type="molecule type" value="Genomic_DNA"/>
</dbReference>
<protein>
    <submittedName>
        <fullName evidence="2">Helix-turn-helix transcriptional regulator</fullName>
    </submittedName>
</protein>
<dbReference type="CDD" id="cd00093">
    <property type="entry name" value="HTH_XRE"/>
    <property type="match status" value="1"/>
</dbReference>
<dbReference type="Gene3D" id="1.10.260.40">
    <property type="entry name" value="lambda repressor-like DNA-binding domains"/>
    <property type="match status" value="1"/>
</dbReference>
<name>A0A6B3BTG8_9ACTN</name>
<dbReference type="InterPro" id="IPR001387">
    <property type="entry name" value="Cro/C1-type_HTH"/>
</dbReference>
<dbReference type="GO" id="GO:0003677">
    <property type="term" value="F:DNA binding"/>
    <property type="evidence" value="ECO:0007669"/>
    <property type="project" value="InterPro"/>
</dbReference>
<reference evidence="2" key="1">
    <citation type="submission" date="2020-01" db="EMBL/GenBank/DDBJ databases">
        <title>Insect and environment-associated Actinomycetes.</title>
        <authorList>
            <person name="Currrie C."/>
            <person name="Chevrette M."/>
            <person name="Carlson C."/>
            <person name="Stubbendieck R."/>
            <person name="Wendt-Pienkowski E."/>
        </authorList>
    </citation>
    <scope>NUCLEOTIDE SEQUENCE</scope>
    <source>
        <strain evidence="2">SID12501</strain>
    </source>
</reference>
<sequence>MNHTRWRLAQERRVVEGYTEPPEVVAEREEIRLALVLGQLVYDRRTSLGLSQPALGERLGMTADAVDALEVGGMLPVTADLLVRLAGALDVTVDLHVVADGGNTVAFGERAA</sequence>
<comment type="caution">
    <text evidence="2">The sequence shown here is derived from an EMBL/GenBank/DDBJ whole genome shotgun (WGS) entry which is preliminary data.</text>
</comment>
<proteinExistence type="predicted"/>
<gene>
    <name evidence="2" type="ORF">G3I71_17675</name>
</gene>